<keyword evidence="1" id="KW-0472">Membrane</keyword>
<protein>
    <submittedName>
        <fullName evidence="2">Uncharacterized protein</fullName>
    </submittedName>
</protein>
<proteinExistence type="predicted"/>
<dbReference type="EMBL" id="JXJN01020227">
    <property type="status" value="NOT_ANNOTATED_CDS"/>
    <property type="molecule type" value="Genomic_DNA"/>
</dbReference>
<reference evidence="3" key="1">
    <citation type="submission" date="2015-01" db="EMBL/GenBank/DDBJ databases">
        <authorList>
            <person name="Aksoy S."/>
            <person name="Warren W."/>
            <person name="Wilson R.K."/>
        </authorList>
    </citation>
    <scope>NUCLEOTIDE SEQUENCE [LARGE SCALE GENOMIC DNA]</scope>
    <source>
        <strain evidence="3">IAEA</strain>
    </source>
</reference>
<evidence type="ECO:0000256" key="1">
    <source>
        <dbReference type="SAM" id="Phobius"/>
    </source>
</evidence>
<evidence type="ECO:0000313" key="3">
    <source>
        <dbReference type="Proteomes" id="UP000092460"/>
    </source>
</evidence>
<organism evidence="2 3">
    <name type="scientific">Glossina palpalis gambiensis</name>
    <dbReference type="NCBI Taxonomy" id="67801"/>
    <lineage>
        <taxon>Eukaryota</taxon>
        <taxon>Metazoa</taxon>
        <taxon>Ecdysozoa</taxon>
        <taxon>Arthropoda</taxon>
        <taxon>Hexapoda</taxon>
        <taxon>Insecta</taxon>
        <taxon>Pterygota</taxon>
        <taxon>Neoptera</taxon>
        <taxon>Endopterygota</taxon>
        <taxon>Diptera</taxon>
        <taxon>Brachycera</taxon>
        <taxon>Muscomorpha</taxon>
        <taxon>Hippoboscoidea</taxon>
        <taxon>Glossinidae</taxon>
        <taxon>Glossina</taxon>
    </lineage>
</organism>
<evidence type="ECO:0000313" key="2">
    <source>
        <dbReference type="EnsemblMetazoa" id="GPPI040128-PA"/>
    </source>
</evidence>
<keyword evidence="1" id="KW-0812">Transmembrane</keyword>
<accession>A0A1B0BTL3</accession>
<sequence>MLTPQTGPRSPHVLAASTTASIFTYSNPVHVQTTYSNTIAKHTDLVQWMIVMYFAMSGTGAVLKTAIKGLKYLGVRNVKETPYKWVLLFTVNLTAGTVIL</sequence>
<name>A0A1B0BTL3_9MUSC</name>
<dbReference type="VEuPathDB" id="VectorBase:GPPI040128"/>
<reference evidence="2" key="2">
    <citation type="submission" date="2020-05" db="UniProtKB">
        <authorList>
            <consortium name="EnsemblMetazoa"/>
        </authorList>
    </citation>
    <scope>IDENTIFICATION</scope>
    <source>
        <strain evidence="2">IAEA</strain>
    </source>
</reference>
<keyword evidence="3" id="KW-1185">Reference proteome</keyword>
<dbReference type="EnsemblMetazoa" id="GPPI040128-RA">
    <property type="protein sequence ID" value="GPPI040128-PA"/>
    <property type="gene ID" value="GPPI040128"/>
</dbReference>
<dbReference type="Proteomes" id="UP000092460">
    <property type="component" value="Unassembled WGS sequence"/>
</dbReference>
<feature type="transmembrane region" description="Helical" evidence="1">
    <location>
        <begin position="45"/>
        <end position="63"/>
    </location>
</feature>
<dbReference type="AlphaFoldDB" id="A0A1B0BTL3"/>
<keyword evidence="1" id="KW-1133">Transmembrane helix</keyword>